<evidence type="ECO:0000259" key="1">
    <source>
        <dbReference type="Pfam" id="PF07693"/>
    </source>
</evidence>
<comment type="caution">
    <text evidence="2">The sequence shown here is derived from an EMBL/GenBank/DDBJ whole genome shotgun (WGS) entry which is preliminary data.</text>
</comment>
<dbReference type="OrthoDB" id="477505at2"/>
<name>A0A2G4F1I9_9CYAN</name>
<dbReference type="InterPro" id="IPR027417">
    <property type="entry name" value="P-loop_NTPase"/>
</dbReference>
<dbReference type="Gene3D" id="3.40.50.300">
    <property type="entry name" value="P-loop containing nucleotide triphosphate hydrolases"/>
    <property type="match status" value="1"/>
</dbReference>
<keyword evidence="3" id="KW-1185">Reference proteome</keyword>
<reference evidence="2" key="1">
    <citation type="submission" date="2017-10" db="EMBL/GenBank/DDBJ databases">
        <title>Draft genome sequence of the planktic cyanobacteria Tychonema bourrellyi isolated from alpine lentic freshwater.</title>
        <authorList>
            <person name="Tett A."/>
            <person name="Armanini F."/>
            <person name="Asnicar F."/>
            <person name="Boscaini A."/>
            <person name="Pasolli E."/>
            <person name="Zolfo M."/>
            <person name="Donati C."/>
            <person name="Salmaso N."/>
            <person name="Segata N."/>
        </authorList>
    </citation>
    <scope>NUCLEOTIDE SEQUENCE</scope>
    <source>
        <strain evidence="2">FEM_GT703</strain>
    </source>
</reference>
<proteinExistence type="predicted"/>
<dbReference type="SUPFAM" id="SSF52540">
    <property type="entry name" value="P-loop containing nucleoside triphosphate hydrolases"/>
    <property type="match status" value="1"/>
</dbReference>
<dbReference type="EMBL" id="NXIB02000046">
    <property type="protein sequence ID" value="PHX55616.1"/>
    <property type="molecule type" value="Genomic_DNA"/>
</dbReference>
<organism evidence="2 3">
    <name type="scientific">Tychonema bourrellyi FEM_GT703</name>
    <dbReference type="NCBI Taxonomy" id="2040638"/>
    <lineage>
        <taxon>Bacteria</taxon>
        <taxon>Bacillati</taxon>
        <taxon>Cyanobacteriota</taxon>
        <taxon>Cyanophyceae</taxon>
        <taxon>Oscillatoriophycideae</taxon>
        <taxon>Oscillatoriales</taxon>
        <taxon>Microcoleaceae</taxon>
        <taxon>Tychonema</taxon>
    </lineage>
</organism>
<dbReference type="InterPro" id="IPR011646">
    <property type="entry name" value="KAP_P-loop"/>
</dbReference>
<feature type="domain" description="KAP NTPase" evidence="1">
    <location>
        <begin position="55"/>
        <end position="246"/>
    </location>
</feature>
<gene>
    <name evidence="2" type="ORF">CP500_009800</name>
</gene>
<dbReference type="Proteomes" id="UP000226442">
    <property type="component" value="Unassembled WGS sequence"/>
</dbReference>
<dbReference type="AlphaFoldDB" id="A0A2G4F1I9"/>
<accession>A0A2G4F1I9</accession>
<dbReference type="Pfam" id="PF07693">
    <property type="entry name" value="KAP_NTPase"/>
    <property type="match status" value="1"/>
</dbReference>
<evidence type="ECO:0000313" key="3">
    <source>
        <dbReference type="Proteomes" id="UP000226442"/>
    </source>
</evidence>
<sequence>MTTHPTNRATTLKAAYQLCNVEPLEGEDLDRYYVNLSGVRKTTAIASVNTRLDFQEAGKYTTILFTGHRGCGKSTELKRIQKEWEKDYHVIYLEVNEETDINDVGYTDFYLITIKQVEFEMRRLGLKLDPRLMENFEAWFKDVTQETERTVESSVSVEGEATLGPEAPFLAKLLVKLLAQIKGSDKQKKTIRQTLEKDISRLKADINLLLNDAVKKLRKKFPKYKGFLIIFDNLDRVPPEVANHLFFDYAAQLQQLDCTIVYTVPLSVLSSTKNLNNNFGNPHIVPMVNIYEFNRDDCDLNYNQTGLDTIASLIERRVEIDKIFESREQLLELAKASGGHVRQLMQMMQTACLTASTNEHDKINAEDVIYAIKQEQFNFERFIPQSHYPVLAEVCLTKNITKDDVGQLMLFNTSVLEYNGKNRWNYPNPVVKQSEEFKKALRDARESNVNPE</sequence>
<evidence type="ECO:0000313" key="2">
    <source>
        <dbReference type="EMBL" id="PHX55616.1"/>
    </source>
</evidence>
<protein>
    <recommendedName>
        <fullName evidence="1">KAP NTPase domain-containing protein</fullName>
    </recommendedName>
</protein>
<dbReference type="RefSeq" id="WP_096832051.1">
    <property type="nucleotide sequence ID" value="NZ_NXIB02000046.1"/>
</dbReference>